<keyword evidence="2" id="KW-0479">Metal-binding</keyword>
<dbReference type="SUPFAM" id="SSF53649">
    <property type="entry name" value="Alkaline phosphatase-like"/>
    <property type="match status" value="1"/>
</dbReference>
<accession>A0A2T3XZY4</accession>
<dbReference type="PROSITE" id="PS00149">
    <property type="entry name" value="SULFATASE_2"/>
    <property type="match status" value="1"/>
</dbReference>
<reference evidence="6 7" key="1">
    <citation type="submission" date="2018-03" db="EMBL/GenBank/DDBJ databases">
        <title>Whole genome analyses suggest that Burkholderia sensu lato contains two further novel genera in the rhizoxinica-symbiotica group Mycetohabitans gen. nov., and Trinickia gen. nov.: implications for the evolution of diazotrophy and nodulation in the Burkholderiaceae.</title>
        <authorList>
            <person name="Estrada De Los Santos P."/>
            <person name="Palmer M."/>
            <person name="Chavez-Ramirez B."/>
            <person name="Steenkamp E.T."/>
            <person name="Hirsch A.M."/>
            <person name="Manyaka P."/>
            <person name="Maluk M."/>
            <person name="Lafos M."/>
            <person name="Crook M."/>
            <person name="Gross E."/>
            <person name="Simon M.F."/>
            <person name="Bueno Dos Reis Junior F."/>
            <person name="Poole P.S."/>
            <person name="Venter S.N."/>
            <person name="James E.K."/>
        </authorList>
    </citation>
    <scope>NUCLEOTIDE SEQUENCE [LARGE SCALE GENOMIC DNA]</scope>
    <source>
        <strain evidence="6 7">JPY-366</strain>
    </source>
</reference>
<dbReference type="GO" id="GO:0008484">
    <property type="term" value="F:sulfuric ester hydrolase activity"/>
    <property type="evidence" value="ECO:0007669"/>
    <property type="project" value="TreeGrafter"/>
</dbReference>
<proteinExistence type="inferred from homology"/>
<dbReference type="PANTHER" id="PTHR45953">
    <property type="entry name" value="IDURONATE 2-SULFATASE"/>
    <property type="match status" value="1"/>
</dbReference>
<dbReference type="FunFam" id="3.40.720.10:FF:000032">
    <property type="entry name" value="Choline sulfatase"/>
    <property type="match status" value="1"/>
</dbReference>
<dbReference type="GO" id="GO:0046872">
    <property type="term" value="F:metal ion binding"/>
    <property type="evidence" value="ECO:0007669"/>
    <property type="project" value="UniProtKB-KW"/>
</dbReference>
<evidence type="ECO:0000313" key="6">
    <source>
        <dbReference type="EMBL" id="PTB22066.1"/>
    </source>
</evidence>
<dbReference type="Proteomes" id="UP000240638">
    <property type="component" value="Unassembled WGS sequence"/>
</dbReference>
<dbReference type="InterPro" id="IPR000917">
    <property type="entry name" value="Sulfatase_N"/>
</dbReference>
<feature type="domain" description="Sulfatase N-terminal" evidence="4">
    <location>
        <begin position="7"/>
        <end position="353"/>
    </location>
</feature>
<dbReference type="InterPro" id="IPR025863">
    <property type="entry name" value="Choline_sulf_C_dom"/>
</dbReference>
<dbReference type="RefSeq" id="WP_107149623.1">
    <property type="nucleotide sequence ID" value="NZ_PYUC01000002.1"/>
</dbReference>
<dbReference type="InterPro" id="IPR017785">
    <property type="entry name" value="Choline-sulfatase"/>
</dbReference>
<name>A0A2T3XZY4_9BURK</name>
<dbReference type="AlphaFoldDB" id="A0A2T3XZY4"/>
<gene>
    <name evidence="6" type="primary">betC</name>
    <name evidence="6" type="ORF">C9I57_05555</name>
</gene>
<dbReference type="InterPro" id="IPR017850">
    <property type="entry name" value="Alkaline_phosphatase_core_sf"/>
</dbReference>
<feature type="domain" description="Choline sulfatase enzyme C-terminal" evidence="5">
    <location>
        <begin position="456"/>
        <end position="507"/>
    </location>
</feature>
<dbReference type="GO" id="GO:0005737">
    <property type="term" value="C:cytoplasm"/>
    <property type="evidence" value="ECO:0007669"/>
    <property type="project" value="TreeGrafter"/>
</dbReference>
<evidence type="ECO:0000256" key="2">
    <source>
        <dbReference type="ARBA" id="ARBA00022723"/>
    </source>
</evidence>
<dbReference type="PROSITE" id="PS00523">
    <property type="entry name" value="SULFATASE_1"/>
    <property type="match status" value="1"/>
</dbReference>
<dbReference type="Pfam" id="PF00884">
    <property type="entry name" value="Sulfatase"/>
    <property type="match status" value="1"/>
</dbReference>
<evidence type="ECO:0000313" key="7">
    <source>
        <dbReference type="Proteomes" id="UP000240638"/>
    </source>
</evidence>
<comment type="caution">
    <text evidence="6">The sequence shown here is derived from an EMBL/GenBank/DDBJ whole genome shotgun (WGS) entry which is preliminary data.</text>
</comment>
<evidence type="ECO:0000256" key="1">
    <source>
        <dbReference type="ARBA" id="ARBA00008779"/>
    </source>
</evidence>
<sequence>MNPSARKNILILMADQMTTSSLRSYGNTVSKTPRIDALARGGVVFDSAYCASPLCAPSRFALMAGKLPSKIGAYDNAAEFPAQTLTFAHYLRAAGYRTVLSGKMHFCGPDQLHGFEERLTTDIYPADFGWVPDWDRPDSRPSWYHNMSSVLDAGPCVRTNQLDFDDEVTFAVRQKLYDMARERQAGSDLRPFCLVASLTHPHDPYAIPLPFWNLYRDEDIDLPRVTLGYDESDAHSKRLRHVCENDRTPPTETQIRHARRAYYGALAYVDAQFGAMLDALEATGFADDTIVIVTSDHGDMLGERGLWYKMTFFENAARVPLIVHAPTQFAPHRVAESVSTIDLLPTLVELATGARETAWPDPVDGRSLVPHLRNDGGHDETFGEYLAEGAVAPIVMIRRGPYKFIHTPADPDQLFDVEADPLELVNLAESPSHTQRVAAFRAEVAQRWDLDALHREVSASQRRRRFHYAATTRGRIQSWDWQPFTDASQRYMRNHIELDTLEAMARFPRVVRE</sequence>
<dbReference type="Gene3D" id="3.40.720.10">
    <property type="entry name" value="Alkaline Phosphatase, subunit A"/>
    <property type="match status" value="1"/>
</dbReference>
<dbReference type="PANTHER" id="PTHR45953:SF1">
    <property type="entry name" value="IDURONATE 2-SULFATASE"/>
    <property type="match status" value="1"/>
</dbReference>
<dbReference type="CDD" id="cd16032">
    <property type="entry name" value="choline-sulfatase"/>
    <property type="match status" value="1"/>
</dbReference>
<dbReference type="InterPro" id="IPR024607">
    <property type="entry name" value="Sulfatase_CS"/>
</dbReference>
<evidence type="ECO:0000259" key="5">
    <source>
        <dbReference type="Pfam" id="PF12411"/>
    </source>
</evidence>
<evidence type="ECO:0000259" key="4">
    <source>
        <dbReference type="Pfam" id="PF00884"/>
    </source>
</evidence>
<protein>
    <submittedName>
        <fullName evidence="6">Choline-sulfatase</fullName>
    </submittedName>
</protein>
<comment type="similarity">
    <text evidence="1">Belongs to the sulfatase family.</text>
</comment>
<keyword evidence="3" id="KW-0378">Hydrolase</keyword>
<dbReference type="Pfam" id="PF12411">
    <property type="entry name" value="Choline_sulf_C"/>
    <property type="match status" value="1"/>
</dbReference>
<evidence type="ECO:0000256" key="3">
    <source>
        <dbReference type="ARBA" id="ARBA00022801"/>
    </source>
</evidence>
<dbReference type="EMBL" id="PYUC01000002">
    <property type="protein sequence ID" value="PTB22066.1"/>
    <property type="molecule type" value="Genomic_DNA"/>
</dbReference>
<organism evidence="6 7">
    <name type="scientific">Trinickia symbiotica</name>
    <dbReference type="NCBI Taxonomy" id="863227"/>
    <lineage>
        <taxon>Bacteria</taxon>
        <taxon>Pseudomonadati</taxon>
        <taxon>Pseudomonadota</taxon>
        <taxon>Betaproteobacteria</taxon>
        <taxon>Burkholderiales</taxon>
        <taxon>Burkholderiaceae</taxon>
        <taxon>Trinickia</taxon>
    </lineage>
</organism>
<dbReference type="NCBIfam" id="TIGR03417">
    <property type="entry name" value="chol_sulfatase"/>
    <property type="match status" value="1"/>
</dbReference>